<proteinExistence type="inferred from homology"/>
<keyword evidence="12" id="KW-1185">Reference proteome</keyword>
<evidence type="ECO:0000259" key="10">
    <source>
        <dbReference type="Pfam" id="PF01061"/>
    </source>
</evidence>
<dbReference type="GO" id="GO:0015774">
    <property type="term" value="P:polysaccharide transport"/>
    <property type="evidence" value="ECO:0007669"/>
    <property type="project" value="UniProtKB-KW"/>
</dbReference>
<feature type="transmembrane region" description="Helical" evidence="9">
    <location>
        <begin position="65"/>
        <end position="83"/>
    </location>
</feature>
<dbReference type="OrthoDB" id="8479094at2"/>
<dbReference type="Proteomes" id="UP000321562">
    <property type="component" value="Unassembled WGS sequence"/>
</dbReference>
<reference evidence="11 12" key="1">
    <citation type="submission" date="2019-08" db="EMBL/GenBank/DDBJ databases">
        <authorList>
            <person name="Ye J."/>
        </authorList>
    </citation>
    <scope>NUCLEOTIDE SEQUENCE [LARGE SCALE GENOMIC DNA]</scope>
    <source>
        <strain evidence="11 12">TK008</strain>
    </source>
</reference>
<keyword evidence="6 9" id="KW-1133">Transmembrane helix</keyword>
<keyword evidence="5 9" id="KW-0812">Transmembrane</keyword>
<keyword evidence="3" id="KW-0813">Transport</keyword>
<dbReference type="InterPro" id="IPR013525">
    <property type="entry name" value="ABC2_TM"/>
</dbReference>
<evidence type="ECO:0000256" key="2">
    <source>
        <dbReference type="ARBA" id="ARBA00007783"/>
    </source>
</evidence>
<keyword evidence="7" id="KW-0625">Polysaccharide transport</keyword>
<dbReference type="GO" id="GO:0005886">
    <property type="term" value="C:plasma membrane"/>
    <property type="evidence" value="ECO:0007669"/>
    <property type="project" value="UniProtKB-SubCell"/>
</dbReference>
<feature type="transmembrane region" description="Helical" evidence="9">
    <location>
        <begin position="149"/>
        <end position="176"/>
    </location>
</feature>
<dbReference type="PANTHER" id="PTHR30413:SF10">
    <property type="entry name" value="CAPSULE POLYSACCHARIDE EXPORT INNER-MEMBRANE PROTEIN CTRC"/>
    <property type="match status" value="1"/>
</dbReference>
<evidence type="ECO:0000256" key="1">
    <source>
        <dbReference type="ARBA" id="ARBA00004651"/>
    </source>
</evidence>
<keyword evidence="4" id="KW-1003">Cell membrane</keyword>
<evidence type="ECO:0000256" key="7">
    <source>
        <dbReference type="ARBA" id="ARBA00023047"/>
    </source>
</evidence>
<comment type="similarity">
    <text evidence="2">Belongs to the ABC-2 integral membrane protein family.</text>
</comment>
<feature type="domain" description="ABC-2 type transporter transmembrane" evidence="10">
    <location>
        <begin position="18"/>
        <end position="226"/>
    </location>
</feature>
<comment type="subcellular location">
    <subcellularLocation>
        <location evidence="1">Cell membrane</location>
        <topology evidence="1">Multi-pass membrane protein</topology>
    </subcellularLocation>
</comment>
<feature type="transmembrane region" description="Helical" evidence="9">
    <location>
        <begin position="37"/>
        <end position="59"/>
    </location>
</feature>
<evidence type="ECO:0000256" key="9">
    <source>
        <dbReference type="SAM" id="Phobius"/>
    </source>
</evidence>
<dbReference type="Pfam" id="PF01061">
    <property type="entry name" value="ABC2_membrane"/>
    <property type="match status" value="1"/>
</dbReference>
<feature type="transmembrane region" description="Helical" evidence="9">
    <location>
        <begin position="237"/>
        <end position="255"/>
    </location>
</feature>
<gene>
    <name evidence="11" type="ORF">FQV27_16685</name>
</gene>
<protein>
    <submittedName>
        <fullName evidence="11">Sugar ABC transporter permease</fullName>
    </submittedName>
</protein>
<dbReference type="GO" id="GO:0015920">
    <property type="term" value="P:lipopolysaccharide transport"/>
    <property type="evidence" value="ECO:0007669"/>
    <property type="project" value="TreeGrafter"/>
</dbReference>
<organism evidence="11 12">
    <name type="scientific">Paracoccus aurantiacus</name>
    <dbReference type="NCBI Taxonomy" id="2599412"/>
    <lineage>
        <taxon>Bacteria</taxon>
        <taxon>Pseudomonadati</taxon>
        <taxon>Pseudomonadota</taxon>
        <taxon>Alphaproteobacteria</taxon>
        <taxon>Rhodobacterales</taxon>
        <taxon>Paracoccaceae</taxon>
        <taxon>Paracoccus</taxon>
    </lineage>
</organism>
<evidence type="ECO:0000256" key="3">
    <source>
        <dbReference type="ARBA" id="ARBA00022448"/>
    </source>
</evidence>
<comment type="caution">
    <text evidence="11">The sequence shown here is derived from an EMBL/GenBank/DDBJ whole genome shotgun (WGS) entry which is preliminary data.</text>
</comment>
<evidence type="ECO:0000256" key="6">
    <source>
        <dbReference type="ARBA" id="ARBA00022989"/>
    </source>
</evidence>
<dbReference type="GO" id="GO:0140359">
    <property type="term" value="F:ABC-type transporter activity"/>
    <property type="evidence" value="ECO:0007669"/>
    <property type="project" value="InterPro"/>
</dbReference>
<feature type="transmembrane region" description="Helical" evidence="9">
    <location>
        <begin position="188"/>
        <end position="211"/>
    </location>
</feature>
<sequence length="265" mass="29705">MAELRTVVSDRKFSTARAIGALVMREMSATYGRTPGGYIWAILEPAGGIALLTLVFSFAFSSPPIGTSFAMFYTTGVVPFIYYNDIAQKVSQSLNYSKPLLAYPSVTFFDALAGRLITNMISGLLVVYVIFFWLYIFFDTRTDPQLDSIGLSIAMATAFAFAVGTLNCYLFLAFPVWFKIWNILNRPLFIISCVLFVFDSVPKSIQGYLWYNPLVHVIGQMRHGFYPSYHADYVSPAYVFGVSLVGLVIGLALLLRYHRDLLNNM</sequence>
<dbReference type="EMBL" id="VOPL01000009">
    <property type="protein sequence ID" value="TXB65687.1"/>
    <property type="molecule type" value="Genomic_DNA"/>
</dbReference>
<keyword evidence="8 9" id="KW-0472">Membrane</keyword>
<evidence type="ECO:0000313" key="11">
    <source>
        <dbReference type="EMBL" id="TXB65687.1"/>
    </source>
</evidence>
<feature type="transmembrane region" description="Helical" evidence="9">
    <location>
        <begin position="116"/>
        <end position="137"/>
    </location>
</feature>
<evidence type="ECO:0000256" key="4">
    <source>
        <dbReference type="ARBA" id="ARBA00022475"/>
    </source>
</evidence>
<evidence type="ECO:0000313" key="12">
    <source>
        <dbReference type="Proteomes" id="UP000321562"/>
    </source>
</evidence>
<accession>A0A5C6RUA4</accession>
<dbReference type="AlphaFoldDB" id="A0A5C6RUA4"/>
<dbReference type="PANTHER" id="PTHR30413">
    <property type="entry name" value="INNER MEMBRANE TRANSPORT PERMEASE"/>
    <property type="match status" value="1"/>
</dbReference>
<keyword evidence="7" id="KW-0762">Sugar transport</keyword>
<evidence type="ECO:0000256" key="5">
    <source>
        <dbReference type="ARBA" id="ARBA00022692"/>
    </source>
</evidence>
<evidence type="ECO:0000256" key="8">
    <source>
        <dbReference type="ARBA" id="ARBA00023136"/>
    </source>
</evidence>
<name>A0A5C6RUA4_9RHOB</name>
<dbReference type="RefSeq" id="WP_147100770.1">
    <property type="nucleotide sequence ID" value="NZ_JBHUFH010000037.1"/>
</dbReference>